<dbReference type="EMBL" id="AP018052">
    <property type="protein sequence ID" value="BAZ95236.1"/>
    <property type="molecule type" value="Genomic_DNA"/>
</dbReference>
<dbReference type="Proteomes" id="UP000218765">
    <property type="component" value="Chromosome"/>
</dbReference>
<gene>
    <name evidence="2" type="ORF">FOKN1_2878</name>
</gene>
<keyword evidence="1" id="KW-0472">Membrane</keyword>
<keyword evidence="1" id="KW-1133">Transmembrane helix</keyword>
<protein>
    <submittedName>
        <fullName evidence="2">Leucyl aminopeptidase</fullName>
    </submittedName>
</protein>
<evidence type="ECO:0000313" key="3">
    <source>
        <dbReference type="Proteomes" id="UP000218765"/>
    </source>
</evidence>
<dbReference type="OrthoDB" id="9871057at2"/>
<organism evidence="2 3">
    <name type="scientific">Thiohalobacter thiocyanaticus</name>
    <dbReference type="NCBI Taxonomy" id="585455"/>
    <lineage>
        <taxon>Bacteria</taxon>
        <taxon>Pseudomonadati</taxon>
        <taxon>Pseudomonadota</taxon>
        <taxon>Gammaproteobacteria</taxon>
        <taxon>Thiohalobacterales</taxon>
        <taxon>Thiohalobacteraceae</taxon>
        <taxon>Thiohalobacter</taxon>
    </lineage>
</organism>
<dbReference type="RefSeq" id="WP_157745710.1">
    <property type="nucleotide sequence ID" value="NZ_AP018052.1"/>
</dbReference>
<keyword evidence="2" id="KW-0645">Protease</keyword>
<name>A0A1Z4VUB9_9GAMM</name>
<keyword evidence="3" id="KW-1185">Reference proteome</keyword>
<evidence type="ECO:0000256" key="1">
    <source>
        <dbReference type="SAM" id="Phobius"/>
    </source>
</evidence>
<evidence type="ECO:0000313" key="2">
    <source>
        <dbReference type="EMBL" id="BAZ95236.1"/>
    </source>
</evidence>
<dbReference type="AlphaFoldDB" id="A0A1Z4VUB9"/>
<sequence length="53" mass="5908">MARRRKKPTDILVMLIGFGLIVAIFVFVILFAPSDPFGDSQFIEDVGDANRPL</sequence>
<reference evidence="2 3" key="1">
    <citation type="submission" date="2017-05" db="EMBL/GenBank/DDBJ databases">
        <title>Thiocyanate degradation by Thiohalobacter thiocyanaticus FOKN1.</title>
        <authorList>
            <person name="Oshiki M."/>
            <person name="Fukushima T."/>
            <person name="Kawano S."/>
            <person name="Nakagawa J."/>
        </authorList>
    </citation>
    <scope>NUCLEOTIDE SEQUENCE [LARGE SCALE GENOMIC DNA]</scope>
    <source>
        <strain evidence="2 3">FOKN1</strain>
    </source>
</reference>
<keyword evidence="2" id="KW-0031">Aminopeptidase</keyword>
<keyword evidence="2" id="KW-0378">Hydrolase</keyword>
<keyword evidence="1" id="KW-0812">Transmembrane</keyword>
<feature type="transmembrane region" description="Helical" evidence="1">
    <location>
        <begin position="12"/>
        <end position="32"/>
    </location>
</feature>
<proteinExistence type="predicted"/>
<accession>A0A1Z4VUB9</accession>
<dbReference type="GO" id="GO:0004177">
    <property type="term" value="F:aminopeptidase activity"/>
    <property type="evidence" value="ECO:0007669"/>
    <property type="project" value="UniProtKB-KW"/>
</dbReference>
<dbReference type="KEGG" id="ttc:FOKN1_2878"/>